<reference evidence="6 7" key="1">
    <citation type="submission" date="2017-11" db="EMBL/GenBank/DDBJ databases">
        <title>Infants hospitalized years apart are colonized by the same room-sourced microbial strains.</title>
        <authorList>
            <person name="Brooks B."/>
            <person name="Olm M.R."/>
            <person name="Firek B.A."/>
            <person name="Baker R."/>
            <person name="Thomas B.C."/>
            <person name="Morowitz M.J."/>
            <person name="Banfield J.F."/>
        </authorList>
    </citation>
    <scope>NUCLEOTIDE SEQUENCE [LARGE SCALE GENOMIC DNA]</scope>
    <source>
        <strain evidence="6">S2_009_000_R2_76</strain>
    </source>
</reference>
<dbReference type="Proteomes" id="UP000249645">
    <property type="component" value="Unassembled WGS sequence"/>
</dbReference>
<dbReference type="GO" id="GO:0016020">
    <property type="term" value="C:membrane"/>
    <property type="evidence" value="ECO:0007669"/>
    <property type="project" value="UniProtKB-SubCell"/>
</dbReference>
<sequence length="90" mass="10319">MDTTAQILGHFGSAFSIVTLIPQVIKTWKSKSVRDISFATLLIQLIQVVAWLLYGILLKNMPLIIVNLFMFTNTFLLVIMKMKYKTKIEL</sequence>
<keyword evidence="4 5" id="KW-0472">Membrane</keyword>
<accession>A0A2W5EIL7</accession>
<evidence type="ECO:0000256" key="5">
    <source>
        <dbReference type="SAM" id="Phobius"/>
    </source>
</evidence>
<keyword evidence="3 5" id="KW-1133">Transmembrane helix</keyword>
<dbReference type="InterPro" id="IPR006603">
    <property type="entry name" value="PQ-loop_rpt"/>
</dbReference>
<evidence type="ECO:0000313" key="7">
    <source>
        <dbReference type="Proteomes" id="UP000249645"/>
    </source>
</evidence>
<evidence type="ECO:0008006" key="8">
    <source>
        <dbReference type="Google" id="ProtNLM"/>
    </source>
</evidence>
<feature type="transmembrane region" description="Helical" evidence="5">
    <location>
        <begin position="63"/>
        <end position="80"/>
    </location>
</feature>
<evidence type="ECO:0000256" key="2">
    <source>
        <dbReference type="ARBA" id="ARBA00022692"/>
    </source>
</evidence>
<dbReference type="Gene3D" id="1.20.1280.290">
    <property type="match status" value="1"/>
</dbReference>
<keyword evidence="2 5" id="KW-0812">Transmembrane</keyword>
<dbReference type="Pfam" id="PF04193">
    <property type="entry name" value="PQ-loop"/>
    <property type="match status" value="1"/>
</dbReference>
<dbReference type="EMBL" id="QFOI01000435">
    <property type="protein sequence ID" value="PZP42393.1"/>
    <property type="molecule type" value="Genomic_DNA"/>
</dbReference>
<gene>
    <name evidence="6" type="ORF">DI598_16985</name>
</gene>
<comment type="caution">
    <text evidence="6">The sequence shown here is derived from an EMBL/GenBank/DDBJ whole genome shotgun (WGS) entry which is preliminary data.</text>
</comment>
<evidence type="ECO:0000256" key="4">
    <source>
        <dbReference type="ARBA" id="ARBA00023136"/>
    </source>
</evidence>
<name>A0A2W5EIL7_9SPHI</name>
<comment type="subcellular location">
    <subcellularLocation>
        <location evidence="1">Membrane</location>
        <topology evidence="1">Multi-pass membrane protein</topology>
    </subcellularLocation>
</comment>
<organism evidence="6 7">
    <name type="scientific">Pseudopedobacter saltans</name>
    <dbReference type="NCBI Taxonomy" id="151895"/>
    <lineage>
        <taxon>Bacteria</taxon>
        <taxon>Pseudomonadati</taxon>
        <taxon>Bacteroidota</taxon>
        <taxon>Sphingobacteriia</taxon>
        <taxon>Sphingobacteriales</taxon>
        <taxon>Sphingobacteriaceae</taxon>
        <taxon>Pseudopedobacter</taxon>
    </lineage>
</organism>
<evidence type="ECO:0000313" key="6">
    <source>
        <dbReference type="EMBL" id="PZP42393.1"/>
    </source>
</evidence>
<evidence type="ECO:0000256" key="1">
    <source>
        <dbReference type="ARBA" id="ARBA00004141"/>
    </source>
</evidence>
<proteinExistence type="predicted"/>
<dbReference type="AlphaFoldDB" id="A0A2W5EIL7"/>
<protein>
    <recommendedName>
        <fullName evidence="8">MtN3 and saliva related transmembrane protein</fullName>
    </recommendedName>
</protein>
<feature type="transmembrane region" description="Helical" evidence="5">
    <location>
        <begin position="6"/>
        <end position="25"/>
    </location>
</feature>
<evidence type="ECO:0000256" key="3">
    <source>
        <dbReference type="ARBA" id="ARBA00022989"/>
    </source>
</evidence>
<feature type="transmembrane region" description="Helical" evidence="5">
    <location>
        <begin position="37"/>
        <end position="57"/>
    </location>
</feature>